<dbReference type="SMART" id="SM00298">
    <property type="entry name" value="CHROMO"/>
    <property type="match status" value="1"/>
</dbReference>
<dbReference type="GO" id="GO:0005634">
    <property type="term" value="C:nucleus"/>
    <property type="evidence" value="ECO:0007669"/>
    <property type="project" value="UniProtKB-SubCell"/>
</dbReference>
<dbReference type="AlphaFoldDB" id="A0A922I1C5"/>
<dbReference type="Pfam" id="PF00385">
    <property type="entry name" value="Chromo"/>
    <property type="match status" value="1"/>
</dbReference>
<sequence length="169" mass="20884">MERTMESMKTLKKSTISVSQNCRQPQQQQQRRRRGRGRRHHFTTRKSSKFYDENRYEVSRIIKHRQNFTGKIEFLIEWTGYHTKTWEPFENLDRCKQLLREYLDYFRLNNQLDDESFSQFVYRILGRQTKYLNFFLHFSTTTRSKIQTPTPTKKHYLVDDFKKSNFQKF</sequence>
<evidence type="ECO:0000313" key="5">
    <source>
        <dbReference type="EMBL" id="KAH9517215.1"/>
    </source>
</evidence>
<keyword evidence="2" id="KW-0539">Nucleus</keyword>
<feature type="region of interest" description="Disordered" evidence="3">
    <location>
        <begin position="1"/>
        <end position="44"/>
    </location>
</feature>
<dbReference type="PROSITE" id="PS50013">
    <property type="entry name" value="CHROMO_2"/>
    <property type="match status" value="1"/>
</dbReference>
<accession>A0A922I1C5</accession>
<dbReference type="Gene3D" id="2.40.50.40">
    <property type="match status" value="1"/>
</dbReference>
<proteinExistence type="predicted"/>
<keyword evidence="6" id="KW-1185">Reference proteome</keyword>
<dbReference type="EMBL" id="ASGP02000003">
    <property type="protein sequence ID" value="KAH9517215.1"/>
    <property type="molecule type" value="Genomic_DNA"/>
</dbReference>
<evidence type="ECO:0000259" key="4">
    <source>
        <dbReference type="PROSITE" id="PS50013"/>
    </source>
</evidence>
<dbReference type="InterPro" id="IPR051219">
    <property type="entry name" value="Heterochromatin_chromo-domain"/>
</dbReference>
<feature type="domain" description="Chromo" evidence="4">
    <location>
        <begin position="56"/>
        <end position="102"/>
    </location>
</feature>
<reference evidence="5" key="2">
    <citation type="journal article" date="2022" name="Res Sq">
        <title>Comparative Genomics Reveals Insights into the Divergent Evolution of Astigmatic Mites and Household Pest Adaptations.</title>
        <authorList>
            <person name="Xiong Q."/>
            <person name="Wan A.T.-Y."/>
            <person name="Liu X.-Y."/>
            <person name="Fung C.S.-H."/>
            <person name="Xiao X."/>
            <person name="Malainual N."/>
            <person name="Hou J."/>
            <person name="Wang L."/>
            <person name="Wang M."/>
            <person name="Yang K."/>
            <person name="Cui Y."/>
            <person name="Leung E."/>
            <person name="Nong W."/>
            <person name="Shin S.-K."/>
            <person name="Au S."/>
            <person name="Jeong K.Y."/>
            <person name="Chew F.T."/>
            <person name="Hui J."/>
            <person name="Leung T.F."/>
            <person name="Tungtrongchitr A."/>
            <person name="Zhong N."/>
            <person name="Liu Z."/>
            <person name="Tsui S."/>
        </authorList>
    </citation>
    <scope>NUCLEOTIDE SEQUENCE</scope>
    <source>
        <strain evidence="5">Derf</strain>
        <tissue evidence="5">Whole organism</tissue>
    </source>
</reference>
<dbReference type="CDD" id="cd00024">
    <property type="entry name" value="CD_CSD"/>
    <property type="match status" value="1"/>
</dbReference>
<dbReference type="InterPro" id="IPR023780">
    <property type="entry name" value="Chromo_domain"/>
</dbReference>
<dbReference type="InterPro" id="IPR000953">
    <property type="entry name" value="Chromo/chromo_shadow_dom"/>
</dbReference>
<evidence type="ECO:0000256" key="3">
    <source>
        <dbReference type="SAM" id="MobiDB-lite"/>
    </source>
</evidence>
<comment type="subcellular location">
    <subcellularLocation>
        <location evidence="1">Nucleus</location>
    </subcellularLocation>
</comment>
<evidence type="ECO:0000256" key="1">
    <source>
        <dbReference type="ARBA" id="ARBA00004123"/>
    </source>
</evidence>
<dbReference type="PANTHER" id="PTHR22812">
    <property type="entry name" value="CHROMOBOX PROTEIN"/>
    <property type="match status" value="1"/>
</dbReference>
<dbReference type="SUPFAM" id="SSF54160">
    <property type="entry name" value="Chromo domain-like"/>
    <property type="match status" value="1"/>
</dbReference>
<gene>
    <name evidence="5" type="primary">CDYL2</name>
    <name evidence="5" type="ORF">DERF_007899</name>
</gene>
<dbReference type="GO" id="GO:0005694">
    <property type="term" value="C:chromosome"/>
    <property type="evidence" value="ECO:0007669"/>
    <property type="project" value="UniProtKB-ARBA"/>
</dbReference>
<dbReference type="InterPro" id="IPR016197">
    <property type="entry name" value="Chromo-like_dom_sf"/>
</dbReference>
<reference evidence="5" key="1">
    <citation type="submission" date="2013-05" db="EMBL/GenBank/DDBJ databases">
        <authorList>
            <person name="Yim A.K.Y."/>
            <person name="Chan T.F."/>
            <person name="Ji K.M."/>
            <person name="Liu X.Y."/>
            <person name="Zhou J.W."/>
            <person name="Li R.Q."/>
            <person name="Yang K.Y."/>
            <person name="Li J."/>
            <person name="Li M."/>
            <person name="Law P.T.W."/>
            <person name="Wu Y.L."/>
            <person name="Cai Z.L."/>
            <person name="Qin H."/>
            <person name="Bao Y."/>
            <person name="Leung R.K.K."/>
            <person name="Ng P.K.S."/>
            <person name="Zou J."/>
            <person name="Zhong X.J."/>
            <person name="Ran P.X."/>
            <person name="Zhong N.S."/>
            <person name="Liu Z.G."/>
            <person name="Tsui S.K.W."/>
        </authorList>
    </citation>
    <scope>NUCLEOTIDE SEQUENCE</scope>
    <source>
        <strain evidence="5">Derf</strain>
        <tissue evidence="5">Whole organism</tissue>
    </source>
</reference>
<name>A0A922I1C5_DERFA</name>
<feature type="compositionally biased region" description="Polar residues" evidence="3">
    <location>
        <begin position="13"/>
        <end position="22"/>
    </location>
</feature>
<evidence type="ECO:0000313" key="6">
    <source>
        <dbReference type="Proteomes" id="UP000790347"/>
    </source>
</evidence>
<organism evidence="5 6">
    <name type="scientific">Dermatophagoides farinae</name>
    <name type="common">American house dust mite</name>
    <dbReference type="NCBI Taxonomy" id="6954"/>
    <lineage>
        <taxon>Eukaryota</taxon>
        <taxon>Metazoa</taxon>
        <taxon>Ecdysozoa</taxon>
        <taxon>Arthropoda</taxon>
        <taxon>Chelicerata</taxon>
        <taxon>Arachnida</taxon>
        <taxon>Acari</taxon>
        <taxon>Acariformes</taxon>
        <taxon>Sarcoptiformes</taxon>
        <taxon>Astigmata</taxon>
        <taxon>Psoroptidia</taxon>
        <taxon>Analgoidea</taxon>
        <taxon>Pyroglyphidae</taxon>
        <taxon>Dermatophagoidinae</taxon>
        <taxon>Dermatophagoides</taxon>
    </lineage>
</organism>
<evidence type="ECO:0000256" key="2">
    <source>
        <dbReference type="ARBA" id="ARBA00023242"/>
    </source>
</evidence>
<comment type="caution">
    <text evidence="5">The sequence shown here is derived from an EMBL/GenBank/DDBJ whole genome shotgun (WGS) entry which is preliminary data.</text>
</comment>
<dbReference type="Proteomes" id="UP000790347">
    <property type="component" value="Unassembled WGS sequence"/>
</dbReference>
<protein>
    <submittedName>
        <fullName evidence="5">Chromodomain Y-like protein 2</fullName>
    </submittedName>
</protein>
<feature type="compositionally biased region" description="Basic residues" evidence="3">
    <location>
        <begin position="30"/>
        <end position="44"/>
    </location>
</feature>